<accession>A0A1H6S739</accession>
<name>A0A1H6S739_9BURK</name>
<protein>
    <submittedName>
        <fullName evidence="1">Uncharacterized protein</fullName>
    </submittedName>
</protein>
<dbReference type="EMBL" id="FNYE01000003">
    <property type="protein sequence ID" value="SEI63938.1"/>
    <property type="molecule type" value="Genomic_DNA"/>
</dbReference>
<organism evidence="1 2">
    <name type="scientific">Paraburkholderia diazotrophica</name>
    <dbReference type="NCBI Taxonomy" id="667676"/>
    <lineage>
        <taxon>Bacteria</taxon>
        <taxon>Pseudomonadati</taxon>
        <taxon>Pseudomonadota</taxon>
        <taxon>Betaproteobacteria</taxon>
        <taxon>Burkholderiales</taxon>
        <taxon>Burkholderiaceae</taxon>
        <taxon>Paraburkholderia</taxon>
    </lineage>
</organism>
<evidence type="ECO:0000313" key="2">
    <source>
        <dbReference type="Proteomes" id="UP000198866"/>
    </source>
</evidence>
<reference evidence="2" key="1">
    <citation type="submission" date="2016-10" db="EMBL/GenBank/DDBJ databases">
        <authorList>
            <person name="Varghese N."/>
            <person name="Submissions S."/>
        </authorList>
    </citation>
    <scope>NUCLEOTIDE SEQUENCE [LARGE SCALE GENOMIC DNA]</scope>
    <source>
        <strain evidence="2">LMG 26031</strain>
    </source>
</reference>
<evidence type="ECO:0000313" key="1">
    <source>
        <dbReference type="EMBL" id="SEI63938.1"/>
    </source>
</evidence>
<dbReference type="STRING" id="667676.SAMN05192539_1003104"/>
<proteinExistence type="predicted"/>
<dbReference type="RefSeq" id="WP_177200310.1">
    <property type="nucleotide sequence ID" value="NZ_FNYE01000003.1"/>
</dbReference>
<dbReference type="AlphaFoldDB" id="A0A1H6S739"/>
<dbReference type="Proteomes" id="UP000198866">
    <property type="component" value="Unassembled WGS sequence"/>
</dbReference>
<keyword evidence="2" id="KW-1185">Reference proteome</keyword>
<sequence length="119" mass="13769">MRSVRFLIDGIERIERIDRIDRIDRIGRIDVFRSLKHRRLLLHRAQFFAVALERLVGIADLPAAVRCRIHRCVSHGTKFKRAVGITSKECREADLDRLPEALRLLLDGEDLSELNPSDT</sequence>
<gene>
    <name evidence="1" type="ORF">SAMN05192539_1003104</name>
</gene>